<name>A0A5N4A276_PHOPY</name>
<dbReference type="Proteomes" id="UP000327044">
    <property type="component" value="Unassembled WGS sequence"/>
</dbReference>
<comment type="caution">
    <text evidence="2">The sequence shown here is derived from an EMBL/GenBank/DDBJ whole genome shotgun (WGS) entry which is preliminary data.</text>
</comment>
<protein>
    <recommendedName>
        <fullName evidence="1">CRAL-TRIO domain-containing protein</fullName>
    </recommendedName>
</protein>
<dbReference type="GO" id="GO:1902936">
    <property type="term" value="F:phosphatidylinositol bisphosphate binding"/>
    <property type="evidence" value="ECO:0007669"/>
    <property type="project" value="TreeGrafter"/>
</dbReference>
<dbReference type="PANTHER" id="PTHR10174:SF213">
    <property type="entry name" value="CRAL-TRIO DOMAIN-CONTAINING PROTEIN"/>
    <property type="match status" value="1"/>
</dbReference>
<organism evidence="2 3">
    <name type="scientific">Photinus pyralis</name>
    <name type="common">Common eastern firefly</name>
    <name type="synonym">Lampyris pyralis</name>
    <dbReference type="NCBI Taxonomy" id="7054"/>
    <lineage>
        <taxon>Eukaryota</taxon>
        <taxon>Metazoa</taxon>
        <taxon>Ecdysozoa</taxon>
        <taxon>Arthropoda</taxon>
        <taxon>Hexapoda</taxon>
        <taxon>Insecta</taxon>
        <taxon>Pterygota</taxon>
        <taxon>Neoptera</taxon>
        <taxon>Endopterygota</taxon>
        <taxon>Coleoptera</taxon>
        <taxon>Polyphaga</taxon>
        <taxon>Elateriformia</taxon>
        <taxon>Elateroidea</taxon>
        <taxon>Lampyridae</taxon>
        <taxon>Lampyrinae</taxon>
        <taxon>Photinus</taxon>
    </lineage>
</organism>
<evidence type="ECO:0000259" key="1">
    <source>
        <dbReference type="PROSITE" id="PS50191"/>
    </source>
</evidence>
<gene>
    <name evidence="2" type="ORF">PPYR_03189</name>
</gene>
<keyword evidence="3" id="KW-1185">Reference proteome</keyword>
<feature type="domain" description="CRAL-TRIO" evidence="1">
    <location>
        <begin position="125"/>
        <end position="246"/>
    </location>
</feature>
<dbReference type="Gene3D" id="3.40.525.10">
    <property type="entry name" value="CRAL-TRIO lipid binding domain"/>
    <property type="match status" value="1"/>
</dbReference>
<dbReference type="InParanoid" id="A0A5N4A276"/>
<dbReference type="PROSITE" id="PS50191">
    <property type="entry name" value="CRAL_TRIO"/>
    <property type="match status" value="1"/>
</dbReference>
<dbReference type="OrthoDB" id="1434354at2759"/>
<evidence type="ECO:0000313" key="2">
    <source>
        <dbReference type="EMBL" id="KAB0791389.1"/>
    </source>
</evidence>
<dbReference type="GO" id="GO:0016020">
    <property type="term" value="C:membrane"/>
    <property type="evidence" value="ECO:0007669"/>
    <property type="project" value="TreeGrafter"/>
</dbReference>
<reference evidence="2 3" key="1">
    <citation type="journal article" date="2018" name="Elife">
        <title>Firefly genomes illuminate parallel origins of bioluminescence in beetles.</title>
        <authorList>
            <person name="Fallon T.R."/>
            <person name="Lower S.E."/>
            <person name="Chang C.H."/>
            <person name="Bessho-Uehara M."/>
            <person name="Martin G.J."/>
            <person name="Bewick A.J."/>
            <person name="Behringer M."/>
            <person name="Debat H.J."/>
            <person name="Wong I."/>
            <person name="Day J.C."/>
            <person name="Suvorov A."/>
            <person name="Silva C.J."/>
            <person name="Stanger-Hall K.F."/>
            <person name="Hall D.W."/>
            <person name="Schmitz R.J."/>
            <person name="Nelson D.R."/>
            <person name="Lewis S.M."/>
            <person name="Shigenobu S."/>
            <person name="Bybee S.M."/>
            <person name="Larracuente A.M."/>
            <person name="Oba Y."/>
            <person name="Weng J.K."/>
        </authorList>
    </citation>
    <scope>NUCLEOTIDE SEQUENCE [LARGE SCALE GENOMIC DNA]</scope>
    <source>
        <strain evidence="2">1611_PpyrPB1</strain>
        <tissue evidence="2">Whole body</tissue>
    </source>
</reference>
<evidence type="ECO:0000313" key="3">
    <source>
        <dbReference type="Proteomes" id="UP000327044"/>
    </source>
</evidence>
<dbReference type="Pfam" id="PF00650">
    <property type="entry name" value="CRAL_TRIO"/>
    <property type="match status" value="1"/>
</dbReference>
<dbReference type="EMBL" id="VVIM01000011">
    <property type="protein sequence ID" value="KAB0791389.1"/>
    <property type="molecule type" value="Genomic_DNA"/>
</dbReference>
<dbReference type="PANTHER" id="PTHR10174">
    <property type="entry name" value="ALPHA-TOCOPHEROL TRANSFER PROTEIN-RELATED"/>
    <property type="match status" value="1"/>
</dbReference>
<dbReference type="InterPro" id="IPR036865">
    <property type="entry name" value="CRAL-TRIO_dom_sf"/>
</dbReference>
<proteinExistence type="predicted"/>
<dbReference type="AlphaFoldDB" id="A0A5N4A276"/>
<dbReference type="CDD" id="cd00170">
    <property type="entry name" value="SEC14"/>
    <property type="match status" value="1"/>
</dbReference>
<accession>A0A5N4A276</accession>
<dbReference type="InterPro" id="IPR001251">
    <property type="entry name" value="CRAL-TRIO_dom"/>
</dbReference>
<sequence>MAVVNLGFKFDDLISDNRTTVERVSSIKGWQRSTPYPKLTDEQIGLFLIACRNDREFAKRTIVMYFETKLGAPEIFRDRNVASEDLRRIANVVNVAVMPKRLGGAAVMVASLKDTNYRNFDFRTYVQLYTMTLESLLYGDPPTNVITVMDSKGVTLLHMTKMRLKLVKHFANFNQSGNPPKLGKIYVLNVNYVTYAVVNFIKPFLQLDVLENMEMHKANANLDRFYDCIPRAYLPKELGGELEPIGFYSEENLRRLASLRPYFEALQQQVYET</sequence>
<dbReference type="SUPFAM" id="SSF52087">
    <property type="entry name" value="CRAL/TRIO domain"/>
    <property type="match status" value="1"/>
</dbReference>